<evidence type="ECO:0008006" key="3">
    <source>
        <dbReference type="Google" id="ProtNLM"/>
    </source>
</evidence>
<keyword evidence="2" id="KW-1185">Reference proteome</keyword>
<evidence type="ECO:0000313" key="1">
    <source>
        <dbReference type="EMBL" id="GHI69573.1"/>
    </source>
</evidence>
<sequence length="158" mass="17721">MTETEVELEDVPGWFWEVLDTARPSLSALEAWLDAQPRDVLEEYALAYLEAAEALIDFSEGVTVDGAGWSEDSTEDLCMWVVGQGRAFWRSTVEGAWELPDAAQAYLGRSSPLVGEVTPWDEQVRRPEHTGYRSPGTLVHGVYRRRFGQDLDERLTAG</sequence>
<protein>
    <recommendedName>
        <fullName evidence="3">DUF4240 domain-containing protein</fullName>
    </recommendedName>
</protein>
<accession>A0ABQ3SN62</accession>
<dbReference type="Proteomes" id="UP000613974">
    <property type="component" value="Unassembled WGS sequence"/>
</dbReference>
<comment type="caution">
    <text evidence="1">The sequence shown here is derived from an EMBL/GenBank/DDBJ whole genome shotgun (WGS) entry which is preliminary data.</text>
</comment>
<name>A0ABQ3SN62_9ACTN</name>
<reference evidence="2" key="1">
    <citation type="submission" date="2023-07" db="EMBL/GenBank/DDBJ databases">
        <title>Whole genome shotgun sequence of Streptomyces nojiriensis NBRC 13794.</title>
        <authorList>
            <person name="Komaki H."/>
            <person name="Tamura T."/>
        </authorList>
    </citation>
    <scope>NUCLEOTIDE SEQUENCE [LARGE SCALE GENOMIC DNA]</scope>
    <source>
        <strain evidence="2">NBRC 13794</strain>
    </source>
</reference>
<evidence type="ECO:0000313" key="2">
    <source>
        <dbReference type="Proteomes" id="UP000613974"/>
    </source>
</evidence>
<gene>
    <name evidence="1" type="ORF">Snoj_34910</name>
</gene>
<organism evidence="1 2">
    <name type="scientific">Streptomyces nojiriensis</name>
    <dbReference type="NCBI Taxonomy" id="66374"/>
    <lineage>
        <taxon>Bacteria</taxon>
        <taxon>Bacillati</taxon>
        <taxon>Actinomycetota</taxon>
        <taxon>Actinomycetes</taxon>
        <taxon>Kitasatosporales</taxon>
        <taxon>Streptomycetaceae</taxon>
        <taxon>Streptomyces</taxon>
    </lineage>
</organism>
<proteinExistence type="predicted"/>
<dbReference type="EMBL" id="BNEC01000005">
    <property type="protein sequence ID" value="GHI69573.1"/>
    <property type="molecule type" value="Genomic_DNA"/>
</dbReference>